<evidence type="ECO:0000313" key="2">
    <source>
        <dbReference type="RefSeq" id="XP_029648497.1"/>
    </source>
</evidence>
<dbReference type="Pfam" id="PF01607">
    <property type="entry name" value="CBM_14"/>
    <property type="match status" value="1"/>
</dbReference>
<reference evidence="2" key="1">
    <citation type="submission" date="2025-08" db="UniProtKB">
        <authorList>
            <consortium name="RefSeq"/>
        </authorList>
    </citation>
    <scope>IDENTIFICATION</scope>
</reference>
<dbReference type="RefSeq" id="XP_029648497.1">
    <property type="nucleotide sequence ID" value="XM_029792637.2"/>
</dbReference>
<dbReference type="SMART" id="SM00494">
    <property type="entry name" value="ChtBD2"/>
    <property type="match status" value="1"/>
</dbReference>
<dbReference type="InterPro" id="IPR002557">
    <property type="entry name" value="Chitin-bd_dom"/>
</dbReference>
<dbReference type="KEGG" id="osn:115222446"/>
<keyword evidence="1" id="KW-1185">Reference proteome</keyword>
<dbReference type="Gene3D" id="2.170.140.10">
    <property type="entry name" value="Chitin binding domain"/>
    <property type="match status" value="1"/>
</dbReference>
<dbReference type="InterPro" id="IPR036508">
    <property type="entry name" value="Chitin-bd_dom_sf"/>
</dbReference>
<dbReference type="GO" id="GO:0008061">
    <property type="term" value="F:chitin binding"/>
    <property type="evidence" value="ECO:0007669"/>
    <property type="project" value="InterPro"/>
</dbReference>
<dbReference type="PROSITE" id="PS50940">
    <property type="entry name" value="CHIT_BIND_II"/>
    <property type="match status" value="1"/>
</dbReference>
<evidence type="ECO:0000313" key="1">
    <source>
        <dbReference type="Proteomes" id="UP000515154"/>
    </source>
</evidence>
<proteinExistence type="predicted"/>
<sequence>MQVRILLLFLAGYFAQVKAQANFVCPAPNGIFPDFASTGCTMFWRCNNCLPVRDRCAEGQQFDYARTLCDADANVFCNDQRRNFQPQPGAWQCQPNNGGGAGIRNNFNPVVPGQGGRGVVINLPPNIPQLNVQQCTLIQNQMNQFFTQMIQAMTNNQCPGPQCVLPIIAVQC</sequence>
<dbReference type="Proteomes" id="UP000515154">
    <property type="component" value="Linkage group LG20"/>
</dbReference>
<protein>
    <submittedName>
        <fullName evidence="2">Uncharacterized protein LOC115222446</fullName>
    </submittedName>
</protein>
<accession>A0A6P7TEX9</accession>
<dbReference type="AlphaFoldDB" id="A0A6P7TEX9"/>
<dbReference type="SUPFAM" id="SSF57625">
    <property type="entry name" value="Invertebrate chitin-binding proteins"/>
    <property type="match status" value="1"/>
</dbReference>
<name>A0A6P7TEX9_9MOLL</name>
<organism evidence="1 2">
    <name type="scientific">Octopus sinensis</name>
    <name type="common">East Asian common octopus</name>
    <dbReference type="NCBI Taxonomy" id="2607531"/>
    <lineage>
        <taxon>Eukaryota</taxon>
        <taxon>Metazoa</taxon>
        <taxon>Spiralia</taxon>
        <taxon>Lophotrochozoa</taxon>
        <taxon>Mollusca</taxon>
        <taxon>Cephalopoda</taxon>
        <taxon>Coleoidea</taxon>
        <taxon>Octopodiformes</taxon>
        <taxon>Octopoda</taxon>
        <taxon>Incirrata</taxon>
        <taxon>Octopodidae</taxon>
        <taxon>Octopus</taxon>
    </lineage>
</organism>
<gene>
    <name evidence="2" type="primary">LOC115222446</name>
</gene>
<dbReference type="GO" id="GO:0005576">
    <property type="term" value="C:extracellular region"/>
    <property type="evidence" value="ECO:0007669"/>
    <property type="project" value="InterPro"/>
</dbReference>